<name>A0A0B0PJX2_GOSAR</name>
<keyword evidence="1" id="KW-0472">Membrane</keyword>
<keyword evidence="1" id="KW-0812">Transmembrane</keyword>
<dbReference type="EMBL" id="KN431871">
    <property type="protein sequence ID" value="KHG25280.1"/>
    <property type="molecule type" value="Genomic_DNA"/>
</dbReference>
<keyword evidence="3" id="KW-1185">Reference proteome</keyword>
<protein>
    <submittedName>
        <fullName evidence="2">Uncharacterized protein</fullName>
    </submittedName>
</protein>
<organism evidence="2 3">
    <name type="scientific">Gossypium arboreum</name>
    <name type="common">Tree cotton</name>
    <name type="synonym">Gossypium nanking</name>
    <dbReference type="NCBI Taxonomy" id="29729"/>
    <lineage>
        <taxon>Eukaryota</taxon>
        <taxon>Viridiplantae</taxon>
        <taxon>Streptophyta</taxon>
        <taxon>Embryophyta</taxon>
        <taxon>Tracheophyta</taxon>
        <taxon>Spermatophyta</taxon>
        <taxon>Magnoliopsida</taxon>
        <taxon>eudicotyledons</taxon>
        <taxon>Gunneridae</taxon>
        <taxon>Pentapetalae</taxon>
        <taxon>rosids</taxon>
        <taxon>malvids</taxon>
        <taxon>Malvales</taxon>
        <taxon>Malvaceae</taxon>
        <taxon>Malvoideae</taxon>
        <taxon>Gossypium</taxon>
    </lineage>
</organism>
<reference evidence="3" key="1">
    <citation type="submission" date="2014-09" db="EMBL/GenBank/DDBJ databases">
        <authorList>
            <person name="Mudge J."/>
            <person name="Ramaraj T."/>
            <person name="Lindquist I.E."/>
            <person name="Bharti A.K."/>
            <person name="Sundararajan A."/>
            <person name="Cameron C.T."/>
            <person name="Woodward J.E."/>
            <person name="May G.D."/>
            <person name="Brubaker C."/>
            <person name="Broadhvest J."/>
            <person name="Wilkins T.A."/>
        </authorList>
    </citation>
    <scope>NUCLEOTIDE SEQUENCE</scope>
    <source>
        <strain evidence="3">cv. AKA8401</strain>
    </source>
</reference>
<evidence type="ECO:0000313" key="2">
    <source>
        <dbReference type="EMBL" id="KHG25280.1"/>
    </source>
</evidence>
<dbReference type="AlphaFoldDB" id="A0A0B0PJX2"/>
<evidence type="ECO:0000313" key="3">
    <source>
        <dbReference type="Proteomes" id="UP000032142"/>
    </source>
</evidence>
<evidence type="ECO:0000256" key="1">
    <source>
        <dbReference type="SAM" id="Phobius"/>
    </source>
</evidence>
<gene>
    <name evidence="2" type="ORF">F383_31907</name>
</gene>
<accession>A0A0B0PJX2</accession>
<proteinExistence type="predicted"/>
<dbReference type="Proteomes" id="UP000032142">
    <property type="component" value="Unassembled WGS sequence"/>
</dbReference>
<sequence>MYHYDWPNVLACNSYWLIWYFAMLIGSFWLTWL</sequence>
<feature type="transmembrane region" description="Helical" evidence="1">
    <location>
        <begin position="15"/>
        <end position="32"/>
    </location>
</feature>
<keyword evidence="1" id="KW-1133">Transmembrane helix</keyword>